<accession>A0ABV8TYW3</accession>
<keyword evidence="6" id="KW-0479">Metal-binding</keyword>
<evidence type="ECO:0000256" key="1">
    <source>
        <dbReference type="ARBA" id="ARBA00001947"/>
    </source>
</evidence>
<feature type="domain" description="Peptidase M48" evidence="13">
    <location>
        <begin position="91"/>
        <end position="317"/>
    </location>
</feature>
<evidence type="ECO:0000256" key="11">
    <source>
        <dbReference type="ARBA" id="ARBA00023136"/>
    </source>
</evidence>
<keyword evidence="4" id="KW-0645">Protease</keyword>
<reference evidence="15" key="1">
    <citation type="journal article" date="2019" name="Int. J. Syst. Evol. Microbiol.">
        <title>The Global Catalogue of Microorganisms (GCM) 10K type strain sequencing project: providing services to taxonomists for standard genome sequencing and annotation.</title>
        <authorList>
            <consortium name="The Broad Institute Genomics Platform"/>
            <consortium name="The Broad Institute Genome Sequencing Center for Infectious Disease"/>
            <person name="Wu L."/>
            <person name="Ma J."/>
        </authorList>
    </citation>
    <scope>NUCLEOTIDE SEQUENCE [LARGE SCALE GENOMIC DNA]</scope>
    <source>
        <strain evidence="15">IBRC-M 10908</strain>
    </source>
</reference>
<dbReference type="CDD" id="cd07328">
    <property type="entry name" value="M48_Ste24p_like"/>
    <property type="match status" value="1"/>
</dbReference>
<evidence type="ECO:0000259" key="13">
    <source>
        <dbReference type="Pfam" id="PF01435"/>
    </source>
</evidence>
<sequence length="630" mass="67927">MSLPSESARSAAGRATVGFLLLCGFYVVALAVAGVVGLLAYLVFQNSSSLGTTKAVYAAAALVAVIAGALWRSLRVPPFAPKGVAVTREEAPELWAEVEELAREADTRPPDEIRLDADFNAGVVEEAKALGLLGGRRHLSIGLPLALCLNASQLRAVLAHELGHFSASHTRLGVVNMRGGYAVGLLLRALRSRPYNPATWVFKGYALFYSAVSNAIRRSQELEADRIAAVAAGSSAMRSALRDMEAYSAGWQVFLSDYLHWSMAAGVRPKEPLSGFPLLVEARSTAIDAFYESRMREQRTGCHDSHPATLTRIAVLAGLPDGERAVDERPATALIDDFPVRRAEVERDWLGDESSALDWETAGAEAMDRRTAEAADRAYRALARAGGKEGATFDDFLTALEEASSRGPLAVEEYLDHLRTHHFPDEGAAALIARTARESGAMRYRLRWDAGIDAVGADGEPFPVEELAAVALDAGRGEAASLRPYLEALGVDVAKGVPSEGDTTAEATKERAELVAGLHRAKLGRKDVHLFVATTGLLFLPFARGLGRGDEELRILVDRAGSLRALAERDGAVWLPYEEIVSADMKLRLHLHVTFTTYDGRSFTVREKESGNDRIGDPVEVLGQLAVRHA</sequence>
<evidence type="ECO:0000256" key="10">
    <source>
        <dbReference type="ARBA" id="ARBA00023049"/>
    </source>
</evidence>
<keyword evidence="8" id="KW-0862">Zinc</keyword>
<evidence type="ECO:0000256" key="7">
    <source>
        <dbReference type="ARBA" id="ARBA00022801"/>
    </source>
</evidence>
<dbReference type="RefSeq" id="WP_380620711.1">
    <property type="nucleotide sequence ID" value="NZ_JBHSDK010000015.1"/>
</dbReference>
<name>A0ABV8TYW3_9ACTN</name>
<dbReference type="PANTHER" id="PTHR43221:SF1">
    <property type="entry name" value="PROTEASE HTPX"/>
    <property type="match status" value="1"/>
</dbReference>
<gene>
    <name evidence="14" type="ORF">ACFPET_10565</name>
</gene>
<keyword evidence="10" id="KW-0482">Metalloprotease</keyword>
<evidence type="ECO:0000256" key="2">
    <source>
        <dbReference type="ARBA" id="ARBA00004651"/>
    </source>
</evidence>
<dbReference type="Gene3D" id="3.30.2010.10">
    <property type="entry name" value="Metalloproteases ('zincins'), catalytic domain"/>
    <property type="match status" value="1"/>
</dbReference>
<comment type="caution">
    <text evidence="14">The sequence shown here is derived from an EMBL/GenBank/DDBJ whole genome shotgun (WGS) entry which is preliminary data.</text>
</comment>
<evidence type="ECO:0000313" key="14">
    <source>
        <dbReference type="EMBL" id="MFC4335642.1"/>
    </source>
</evidence>
<feature type="transmembrane region" description="Helical" evidence="12">
    <location>
        <begin position="19"/>
        <end position="44"/>
    </location>
</feature>
<keyword evidence="11 12" id="KW-0472">Membrane</keyword>
<proteinExistence type="predicted"/>
<evidence type="ECO:0000313" key="15">
    <source>
        <dbReference type="Proteomes" id="UP001595823"/>
    </source>
</evidence>
<feature type="transmembrane region" description="Helical" evidence="12">
    <location>
        <begin position="56"/>
        <end position="74"/>
    </location>
</feature>
<comment type="subcellular location">
    <subcellularLocation>
        <location evidence="2">Cell membrane</location>
        <topology evidence="2">Multi-pass membrane protein</topology>
    </subcellularLocation>
</comment>
<protein>
    <submittedName>
        <fullName evidence="14">M48 family metallopeptidase</fullName>
    </submittedName>
</protein>
<keyword evidence="3" id="KW-1003">Cell membrane</keyword>
<evidence type="ECO:0000256" key="3">
    <source>
        <dbReference type="ARBA" id="ARBA00022475"/>
    </source>
</evidence>
<organism evidence="14 15">
    <name type="scientific">Salininema proteolyticum</name>
    <dbReference type="NCBI Taxonomy" id="1607685"/>
    <lineage>
        <taxon>Bacteria</taxon>
        <taxon>Bacillati</taxon>
        <taxon>Actinomycetota</taxon>
        <taxon>Actinomycetes</taxon>
        <taxon>Glycomycetales</taxon>
        <taxon>Glycomycetaceae</taxon>
        <taxon>Salininema</taxon>
    </lineage>
</organism>
<comment type="cofactor">
    <cofactor evidence="1">
        <name>Zn(2+)</name>
        <dbReference type="ChEBI" id="CHEBI:29105"/>
    </cofactor>
</comment>
<evidence type="ECO:0000256" key="5">
    <source>
        <dbReference type="ARBA" id="ARBA00022692"/>
    </source>
</evidence>
<dbReference type="InterPro" id="IPR050083">
    <property type="entry name" value="HtpX_protease"/>
</dbReference>
<keyword evidence="15" id="KW-1185">Reference proteome</keyword>
<evidence type="ECO:0000256" key="8">
    <source>
        <dbReference type="ARBA" id="ARBA00022833"/>
    </source>
</evidence>
<keyword evidence="7" id="KW-0378">Hydrolase</keyword>
<evidence type="ECO:0000256" key="12">
    <source>
        <dbReference type="SAM" id="Phobius"/>
    </source>
</evidence>
<dbReference type="PANTHER" id="PTHR43221">
    <property type="entry name" value="PROTEASE HTPX"/>
    <property type="match status" value="1"/>
</dbReference>
<evidence type="ECO:0000256" key="6">
    <source>
        <dbReference type="ARBA" id="ARBA00022723"/>
    </source>
</evidence>
<dbReference type="EMBL" id="JBHSDK010000015">
    <property type="protein sequence ID" value="MFC4335642.1"/>
    <property type="molecule type" value="Genomic_DNA"/>
</dbReference>
<dbReference type="Pfam" id="PF01435">
    <property type="entry name" value="Peptidase_M48"/>
    <property type="match status" value="1"/>
</dbReference>
<evidence type="ECO:0000256" key="4">
    <source>
        <dbReference type="ARBA" id="ARBA00022670"/>
    </source>
</evidence>
<dbReference type="InterPro" id="IPR001915">
    <property type="entry name" value="Peptidase_M48"/>
</dbReference>
<evidence type="ECO:0000256" key="9">
    <source>
        <dbReference type="ARBA" id="ARBA00022989"/>
    </source>
</evidence>
<keyword evidence="9 12" id="KW-1133">Transmembrane helix</keyword>
<dbReference type="Proteomes" id="UP001595823">
    <property type="component" value="Unassembled WGS sequence"/>
</dbReference>
<keyword evidence="5 12" id="KW-0812">Transmembrane</keyword>